<feature type="transmembrane region" description="Helical" evidence="1">
    <location>
        <begin position="71"/>
        <end position="89"/>
    </location>
</feature>
<accession>X1STR6</accession>
<feature type="non-terminal residue" evidence="2">
    <location>
        <position position="292"/>
    </location>
</feature>
<evidence type="ECO:0000256" key="1">
    <source>
        <dbReference type="SAM" id="Phobius"/>
    </source>
</evidence>
<feature type="transmembrane region" description="Helical" evidence="1">
    <location>
        <begin position="246"/>
        <end position="270"/>
    </location>
</feature>
<feature type="transmembrane region" description="Helical" evidence="1">
    <location>
        <begin position="6"/>
        <end position="24"/>
    </location>
</feature>
<keyword evidence="1" id="KW-0472">Membrane</keyword>
<feature type="transmembrane region" description="Helical" evidence="1">
    <location>
        <begin position="210"/>
        <end position="231"/>
    </location>
</feature>
<dbReference type="AlphaFoldDB" id="X1STR6"/>
<evidence type="ECO:0000313" key="2">
    <source>
        <dbReference type="EMBL" id="GAI82501.1"/>
    </source>
</evidence>
<protein>
    <submittedName>
        <fullName evidence="2">Uncharacterized protein</fullName>
    </submittedName>
</protein>
<feature type="transmembrane region" description="Helical" evidence="1">
    <location>
        <begin position="31"/>
        <end position="51"/>
    </location>
</feature>
<sequence length="292" mass="33971">IFYFLLILGFGPVIISLLNQIRVLNFLQYIIIYSSLFMLLAFSFLIGLIIANLLEHKMTKSAIAKDLGKSFLLLLSIIVIALFYILRFFFDIILSNPKYKIWLMLYPSFWYSNIILFGIDPSLNLLNSFSNYLFVITNISLGIIIPSLLLYLSYKKADSFYTLEGHTENEVFISKKEGRYYRFIRKITPQKWRGLIITQFKQFLRKKENLFKMIYILVLISVMGVTIIFSLENPVLARYDILNRKLLGIIIVSWIGGLLFGVLMGLHIFIDSKQLLFQYKSTPRGVKALVYS</sequence>
<keyword evidence="1" id="KW-0812">Transmembrane</keyword>
<comment type="caution">
    <text evidence="2">The sequence shown here is derived from an EMBL/GenBank/DDBJ whole genome shotgun (WGS) entry which is preliminary data.</text>
</comment>
<keyword evidence="1" id="KW-1133">Transmembrane helix</keyword>
<organism evidence="2">
    <name type="scientific">marine sediment metagenome</name>
    <dbReference type="NCBI Taxonomy" id="412755"/>
    <lineage>
        <taxon>unclassified sequences</taxon>
        <taxon>metagenomes</taxon>
        <taxon>ecological metagenomes</taxon>
    </lineage>
</organism>
<feature type="transmembrane region" description="Helical" evidence="1">
    <location>
        <begin position="131"/>
        <end position="152"/>
    </location>
</feature>
<gene>
    <name evidence="2" type="ORF">S12H4_26439</name>
</gene>
<proteinExistence type="predicted"/>
<name>X1STR6_9ZZZZ</name>
<feature type="transmembrane region" description="Helical" evidence="1">
    <location>
        <begin position="101"/>
        <end position="119"/>
    </location>
</feature>
<feature type="non-terminal residue" evidence="2">
    <location>
        <position position="1"/>
    </location>
</feature>
<reference evidence="2" key="1">
    <citation type="journal article" date="2014" name="Front. Microbiol.">
        <title>High frequency of phylogenetically diverse reductive dehalogenase-homologous genes in deep subseafloor sedimentary metagenomes.</title>
        <authorList>
            <person name="Kawai M."/>
            <person name="Futagami T."/>
            <person name="Toyoda A."/>
            <person name="Takaki Y."/>
            <person name="Nishi S."/>
            <person name="Hori S."/>
            <person name="Arai W."/>
            <person name="Tsubouchi T."/>
            <person name="Morono Y."/>
            <person name="Uchiyama I."/>
            <person name="Ito T."/>
            <person name="Fujiyama A."/>
            <person name="Inagaki F."/>
            <person name="Takami H."/>
        </authorList>
    </citation>
    <scope>NUCLEOTIDE SEQUENCE</scope>
    <source>
        <strain evidence="2">Expedition CK06-06</strain>
    </source>
</reference>
<dbReference type="EMBL" id="BARW01014999">
    <property type="protein sequence ID" value="GAI82501.1"/>
    <property type="molecule type" value="Genomic_DNA"/>
</dbReference>